<evidence type="ECO:0000256" key="3">
    <source>
        <dbReference type="ARBA" id="ARBA00011396"/>
    </source>
</evidence>
<evidence type="ECO:0000259" key="7">
    <source>
        <dbReference type="Pfam" id="PF10256"/>
    </source>
</evidence>
<dbReference type="GO" id="GO:0031211">
    <property type="term" value="C:endoplasmic reticulum palmitoyltransferase complex"/>
    <property type="evidence" value="ECO:0007669"/>
    <property type="project" value="TreeGrafter"/>
</dbReference>
<sequence length="182" mass="20571">MKQLEKPPATATTAIVAKATQIDTETQSALFYPPPISTYYFGPPDTTRAFGEEVTAKPGIHLPKEIVRIERDYSSGELPQFHSSFPLELEGRISPTTFSELINDLNSILIDAHNPTRTWIDNSIAIATFYLSTVVFGSHYRRTMQKLETFIQRSNIEILHPVGLSLADPRKSAFLFVEMEYY</sequence>
<accession>A0A5C3ED12</accession>
<dbReference type="PANTHER" id="PTHR13254">
    <property type="entry name" value="GOLGI AUTOANTIGEN, GOLGIN SUBFAMILY A, 7"/>
    <property type="match status" value="1"/>
</dbReference>
<keyword evidence="5" id="KW-0256">Endoplasmic reticulum</keyword>
<dbReference type="GO" id="GO:0005789">
    <property type="term" value="C:endoplasmic reticulum membrane"/>
    <property type="evidence" value="ECO:0007669"/>
    <property type="project" value="UniProtKB-SubCell"/>
</dbReference>
<name>A0A5C3ED12_9BASI</name>
<evidence type="ECO:0000313" key="9">
    <source>
        <dbReference type="Proteomes" id="UP000324022"/>
    </source>
</evidence>
<protein>
    <recommendedName>
        <fullName evidence="4">Ras modification protein ERF4</fullName>
    </recommendedName>
</protein>
<keyword evidence="6" id="KW-0472">Membrane</keyword>
<evidence type="ECO:0000313" key="8">
    <source>
        <dbReference type="EMBL" id="SPO28574.1"/>
    </source>
</evidence>
<comment type="similarity">
    <text evidence="2">Belongs to the ERF4 family.</text>
</comment>
<keyword evidence="9" id="KW-1185">Reference proteome</keyword>
<dbReference type="AlphaFoldDB" id="A0A5C3ED12"/>
<dbReference type="OrthoDB" id="2190159at2759"/>
<comment type="subcellular location">
    <subcellularLocation>
        <location evidence="1">Endoplasmic reticulum membrane</location>
        <topology evidence="1">Peripheral membrane protein</topology>
    </subcellularLocation>
</comment>
<feature type="domain" description="Golgin subfamily A member 7/ERF4" evidence="7">
    <location>
        <begin position="66"/>
        <end position="178"/>
    </location>
</feature>
<gene>
    <name evidence="8" type="ORF">UTRI_04452</name>
</gene>
<dbReference type="Proteomes" id="UP000324022">
    <property type="component" value="Unassembled WGS sequence"/>
</dbReference>
<proteinExistence type="inferred from homology"/>
<comment type="subunit">
    <text evidence="3">Interacts with ERF2.</text>
</comment>
<dbReference type="Pfam" id="PF10256">
    <property type="entry name" value="Erf4"/>
    <property type="match status" value="1"/>
</dbReference>
<evidence type="ECO:0000256" key="6">
    <source>
        <dbReference type="ARBA" id="ARBA00023136"/>
    </source>
</evidence>
<evidence type="ECO:0000256" key="2">
    <source>
        <dbReference type="ARBA" id="ARBA00007732"/>
    </source>
</evidence>
<dbReference type="EMBL" id="OOIN01000024">
    <property type="protein sequence ID" value="SPO28574.1"/>
    <property type="molecule type" value="Genomic_DNA"/>
</dbReference>
<dbReference type="PANTHER" id="PTHR13254:SF0">
    <property type="entry name" value="GOLGIN SUBFAMILY A MEMBER 7_ERF4 DOMAIN-CONTAINING PROTEIN"/>
    <property type="match status" value="1"/>
</dbReference>
<reference evidence="8 9" key="1">
    <citation type="submission" date="2018-03" db="EMBL/GenBank/DDBJ databases">
        <authorList>
            <person name="Guldener U."/>
        </authorList>
    </citation>
    <scope>NUCLEOTIDE SEQUENCE [LARGE SCALE GENOMIC DNA]</scope>
    <source>
        <strain evidence="8 9">NBRC100155</strain>
    </source>
</reference>
<dbReference type="InterPro" id="IPR051371">
    <property type="entry name" value="Ras_palmitoyltransferase"/>
</dbReference>
<evidence type="ECO:0000256" key="1">
    <source>
        <dbReference type="ARBA" id="ARBA00004406"/>
    </source>
</evidence>
<dbReference type="InterPro" id="IPR019383">
    <property type="entry name" value="Golgin_A_7/ERF4"/>
</dbReference>
<evidence type="ECO:0000256" key="4">
    <source>
        <dbReference type="ARBA" id="ARBA00018463"/>
    </source>
</evidence>
<evidence type="ECO:0000256" key="5">
    <source>
        <dbReference type="ARBA" id="ARBA00022824"/>
    </source>
</evidence>
<dbReference type="GO" id="GO:0006612">
    <property type="term" value="P:protein targeting to membrane"/>
    <property type="evidence" value="ECO:0007669"/>
    <property type="project" value="TreeGrafter"/>
</dbReference>
<organism evidence="8 9">
    <name type="scientific">Ustilago trichophora</name>
    <dbReference type="NCBI Taxonomy" id="86804"/>
    <lineage>
        <taxon>Eukaryota</taxon>
        <taxon>Fungi</taxon>
        <taxon>Dikarya</taxon>
        <taxon>Basidiomycota</taxon>
        <taxon>Ustilaginomycotina</taxon>
        <taxon>Ustilaginomycetes</taxon>
        <taxon>Ustilaginales</taxon>
        <taxon>Ustilaginaceae</taxon>
        <taxon>Ustilago</taxon>
    </lineage>
</organism>